<evidence type="ECO:0000313" key="3">
    <source>
        <dbReference type="EMBL" id="BBH25965.1"/>
    </source>
</evidence>
<protein>
    <submittedName>
        <fullName evidence="3">Uncharacterized protein</fullName>
    </submittedName>
</protein>
<dbReference type="Pfam" id="PF13419">
    <property type="entry name" value="HAD_2"/>
    <property type="match status" value="1"/>
</dbReference>
<reference evidence="3 4" key="1">
    <citation type="submission" date="2018-11" db="EMBL/GenBank/DDBJ databases">
        <title>Novel Erysipelotrichaceae bacterium isolated from small intestine of a swine.</title>
        <authorList>
            <person name="Kim J.S."/>
            <person name="Choe H."/>
            <person name="Lee Y.R."/>
            <person name="Kim K.M."/>
            <person name="Park D.S."/>
        </authorList>
    </citation>
    <scope>NUCLEOTIDE SEQUENCE [LARGE SCALE GENOMIC DNA]</scope>
    <source>
        <strain evidence="3 4">SG0102</strain>
    </source>
</reference>
<dbReference type="EMBL" id="AP019309">
    <property type="protein sequence ID" value="BBH25965.1"/>
    <property type="molecule type" value="Genomic_DNA"/>
</dbReference>
<dbReference type="Gene3D" id="1.10.150.240">
    <property type="entry name" value="Putative phosphatase, domain 2"/>
    <property type="match status" value="1"/>
</dbReference>
<evidence type="ECO:0000313" key="4">
    <source>
        <dbReference type="Proteomes" id="UP000268059"/>
    </source>
</evidence>
<dbReference type="Proteomes" id="UP000268059">
    <property type="component" value="Chromosome"/>
</dbReference>
<feature type="transmembrane region" description="Helical" evidence="2">
    <location>
        <begin position="593"/>
        <end position="619"/>
    </location>
</feature>
<feature type="compositionally biased region" description="Acidic residues" evidence="1">
    <location>
        <begin position="469"/>
        <end position="478"/>
    </location>
</feature>
<dbReference type="PANTHER" id="PTHR43434">
    <property type="entry name" value="PHOSPHOGLYCOLATE PHOSPHATASE"/>
    <property type="match status" value="1"/>
</dbReference>
<dbReference type="InterPro" id="IPR041492">
    <property type="entry name" value="HAD_2"/>
</dbReference>
<keyword evidence="2" id="KW-1133">Transmembrane helix</keyword>
<dbReference type="AlphaFoldDB" id="A0A3G9JC53"/>
<feature type="transmembrane region" description="Helical" evidence="2">
    <location>
        <begin position="639"/>
        <end position="659"/>
    </location>
</feature>
<gene>
    <name evidence="3" type="ORF">SG0102_08990</name>
</gene>
<keyword evidence="2" id="KW-0472">Membrane</keyword>
<dbReference type="InterPro" id="IPR023214">
    <property type="entry name" value="HAD_sf"/>
</dbReference>
<dbReference type="GO" id="GO:0006281">
    <property type="term" value="P:DNA repair"/>
    <property type="evidence" value="ECO:0007669"/>
    <property type="project" value="TreeGrafter"/>
</dbReference>
<dbReference type="InterPro" id="IPR036412">
    <property type="entry name" value="HAD-like_sf"/>
</dbReference>
<evidence type="ECO:0000256" key="1">
    <source>
        <dbReference type="SAM" id="MobiDB-lite"/>
    </source>
</evidence>
<dbReference type="InterPro" id="IPR050155">
    <property type="entry name" value="HAD-like_hydrolase_sf"/>
</dbReference>
<dbReference type="InterPro" id="IPR023198">
    <property type="entry name" value="PGP-like_dom2"/>
</dbReference>
<dbReference type="OrthoDB" id="1640171at2"/>
<keyword evidence="4" id="KW-1185">Reference proteome</keyword>
<proteinExistence type="predicted"/>
<organism evidence="3 4">
    <name type="scientific">Intestinibaculum porci</name>
    <dbReference type="NCBI Taxonomy" id="2487118"/>
    <lineage>
        <taxon>Bacteria</taxon>
        <taxon>Bacillati</taxon>
        <taxon>Bacillota</taxon>
        <taxon>Erysipelotrichia</taxon>
        <taxon>Erysipelotrichales</taxon>
        <taxon>Erysipelotrichaceae</taxon>
        <taxon>Intestinibaculum</taxon>
    </lineage>
</organism>
<dbReference type="RefSeq" id="WP_125118882.1">
    <property type="nucleotide sequence ID" value="NZ_AP019309.1"/>
</dbReference>
<feature type="region of interest" description="Disordered" evidence="1">
    <location>
        <begin position="296"/>
        <end position="479"/>
    </location>
</feature>
<feature type="transmembrane region" description="Helical" evidence="2">
    <location>
        <begin position="560"/>
        <end position="581"/>
    </location>
</feature>
<dbReference type="Gene3D" id="3.40.50.1000">
    <property type="entry name" value="HAD superfamily/HAD-like"/>
    <property type="match status" value="1"/>
</dbReference>
<keyword evidence="2" id="KW-0812">Transmembrane</keyword>
<feature type="compositionally biased region" description="Acidic residues" evidence="1">
    <location>
        <begin position="335"/>
        <end position="356"/>
    </location>
</feature>
<feature type="compositionally biased region" description="Acidic residues" evidence="1">
    <location>
        <begin position="297"/>
        <end position="309"/>
    </location>
</feature>
<feature type="compositionally biased region" description="Acidic residues" evidence="1">
    <location>
        <begin position="400"/>
        <end position="455"/>
    </location>
</feature>
<dbReference type="PANTHER" id="PTHR43434:SF1">
    <property type="entry name" value="PHOSPHOGLYCOLATE PHOSPHATASE"/>
    <property type="match status" value="1"/>
</dbReference>
<dbReference type="SUPFAM" id="SSF56784">
    <property type="entry name" value="HAD-like"/>
    <property type="match status" value="1"/>
</dbReference>
<name>A0A3G9JC53_9FIRM</name>
<feature type="compositionally biased region" description="Low complexity" evidence="1">
    <location>
        <begin position="456"/>
        <end position="468"/>
    </location>
</feature>
<feature type="compositionally biased region" description="Low complexity" evidence="1">
    <location>
        <begin position="324"/>
        <end position="334"/>
    </location>
</feature>
<dbReference type="InParanoid" id="A0A3G9JC53"/>
<dbReference type="KEGG" id="ebm:SG0102_08990"/>
<sequence length="669" mass="75839">MVRQNVSDLKLAVIELDGCLFPLNHYRYNFYKNLCKKQNVSLDRQTFYEALGNMYSMYDALPLAHSMDSASLNDKVEKDLYNYLKMKDQSANDGALEFLEYLRQKEIKIAVVTTHKTKNAIAYLEMGKLYNKVDYVIGNDTKLQPFPATDIFDLLMKKYQVTPEQTLLVTSLVSLLETGKEAHLNMIYMEDLVPAGEKERSLSYQTCKSLYEALNDVIFGRYEDYKMYESILGLDEDMSPEELRNVRIHLEDLYKDDDSLLDIVNKTYEFRLSELNVDPASLEDEKPVIPDTVPEVAEVEESEEAEELSLSEMPNAFSEETEAASESIAAPESEATSESEEIIAESSETAEPETTEETPSQEPAYEEIEPEPSEAIVSPRHSIEDILENLESSLSSREESLEEVDESEIPEVGEEPEEDASAAEVSEEETDEEDVYEDTPEEEPYEAYPESEAETAESMSEEAYTSESENIEPEEESQVQDFGDTIIYNGPIDKESYEDTGILSLDPQKTIELDDVLSKVMARNEENFADETPATDFLIQDESRQEDTKLRKTANVIINILYTFALSLVILIIGLVIYIALQSQFDRGVLQFIANMYSAYSGFATILVRGIVNGLHTILPFLPSYAAYVSLSEGASSLINVYILNTVIIAIVELLVYFLRPKDDEDYYY</sequence>
<accession>A0A3G9JC53</accession>
<evidence type="ECO:0000256" key="2">
    <source>
        <dbReference type="SAM" id="Phobius"/>
    </source>
</evidence>
<dbReference type="GO" id="GO:0008967">
    <property type="term" value="F:phosphoglycolate phosphatase activity"/>
    <property type="evidence" value="ECO:0007669"/>
    <property type="project" value="TreeGrafter"/>
</dbReference>